<gene>
    <name evidence="1" type="ORF">GcM1_246048</name>
</gene>
<dbReference type="Proteomes" id="UP000285326">
    <property type="component" value="Unassembled WGS sequence"/>
</dbReference>
<dbReference type="EMBL" id="MCBS01024675">
    <property type="protein sequence ID" value="RKF72835.1"/>
    <property type="molecule type" value="Genomic_DNA"/>
</dbReference>
<evidence type="ECO:0000313" key="1">
    <source>
        <dbReference type="EMBL" id="RKF72835.1"/>
    </source>
</evidence>
<proteinExistence type="predicted"/>
<organism evidence="1 2">
    <name type="scientific">Golovinomyces cichoracearum</name>
    <dbReference type="NCBI Taxonomy" id="62708"/>
    <lineage>
        <taxon>Eukaryota</taxon>
        <taxon>Fungi</taxon>
        <taxon>Dikarya</taxon>
        <taxon>Ascomycota</taxon>
        <taxon>Pezizomycotina</taxon>
        <taxon>Leotiomycetes</taxon>
        <taxon>Erysiphales</taxon>
        <taxon>Erysiphaceae</taxon>
        <taxon>Golovinomyces</taxon>
    </lineage>
</organism>
<comment type="caution">
    <text evidence="1">The sequence shown here is derived from an EMBL/GenBank/DDBJ whole genome shotgun (WGS) entry which is preliminary data.</text>
</comment>
<evidence type="ECO:0000313" key="2">
    <source>
        <dbReference type="Proteomes" id="UP000285326"/>
    </source>
</evidence>
<dbReference type="AlphaFoldDB" id="A0A420IE60"/>
<name>A0A420IE60_9PEZI</name>
<protein>
    <submittedName>
        <fullName evidence="1">Uncharacterized protein</fullName>
    </submittedName>
</protein>
<reference evidence="1 2" key="1">
    <citation type="journal article" date="2018" name="BMC Genomics">
        <title>Comparative genome analyses reveal sequence features reflecting distinct modes of host-adaptation between dicot and monocot powdery mildew.</title>
        <authorList>
            <person name="Wu Y."/>
            <person name="Ma X."/>
            <person name="Pan Z."/>
            <person name="Kale S.D."/>
            <person name="Song Y."/>
            <person name="King H."/>
            <person name="Zhang Q."/>
            <person name="Presley C."/>
            <person name="Deng X."/>
            <person name="Wei C.I."/>
            <person name="Xiao S."/>
        </authorList>
    </citation>
    <scope>NUCLEOTIDE SEQUENCE [LARGE SCALE GENOMIC DNA]</scope>
    <source>
        <strain evidence="1">UMSG1</strain>
    </source>
</reference>
<accession>A0A420IE60</accession>
<sequence length="72" mass="8345">MYDKIAFLLVHMSGNTQLMIITNHTGSMKLSYWKLKFPSFQPVLAMSCHLVFLTSHYLGYNPIQRIQAELIL</sequence>